<evidence type="ECO:0000313" key="4">
    <source>
        <dbReference type="EMBL" id="EMR02068.1"/>
    </source>
</evidence>
<dbReference type="SUPFAM" id="SSF117892">
    <property type="entry name" value="Band 7/SPFH domain"/>
    <property type="match status" value="1"/>
</dbReference>
<dbReference type="PANTHER" id="PTHR13806:SF31">
    <property type="entry name" value="FLOTILLIN-LIKE PROTEIN 1-RELATED"/>
    <property type="match status" value="1"/>
</dbReference>
<feature type="coiled-coil region" evidence="2">
    <location>
        <begin position="390"/>
        <end position="426"/>
    </location>
</feature>
<dbReference type="Proteomes" id="UP000011910">
    <property type="component" value="Unassembled WGS sequence"/>
</dbReference>
<evidence type="ECO:0000313" key="5">
    <source>
        <dbReference type="Proteomes" id="UP000011910"/>
    </source>
</evidence>
<keyword evidence="3" id="KW-0812">Transmembrane</keyword>
<dbReference type="EMBL" id="AODQ01000075">
    <property type="protein sequence ID" value="EMR02068.1"/>
    <property type="molecule type" value="Genomic_DNA"/>
</dbReference>
<dbReference type="InterPro" id="IPR027705">
    <property type="entry name" value="Flotillin_fam"/>
</dbReference>
<comment type="caution">
    <text evidence="4">The sequence shown here is derived from an EMBL/GenBank/DDBJ whole genome shotgun (WGS) entry which is preliminary data.</text>
</comment>
<feature type="coiled-coil region" evidence="2">
    <location>
        <begin position="229"/>
        <end position="282"/>
    </location>
</feature>
<dbReference type="PANTHER" id="PTHR13806">
    <property type="entry name" value="FLOTILLIN-RELATED"/>
    <property type="match status" value="1"/>
</dbReference>
<dbReference type="GO" id="GO:0005886">
    <property type="term" value="C:plasma membrane"/>
    <property type="evidence" value="ECO:0007669"/>
    <property type="project" value="TreeGrafter"/>
</dbReference>
<reference evidence="4 5" key="1">
    <citation type="journal article" date="2013" name="Genome Announc.">
        <title>Draft Genome Sequence of Cesiribacter andamanensis Strain AMV16T, Isolated from a Soil Sample from a Mud Volcano in the Andaman Islands, India.</title>
        <authorList>
            <person name="Shivaji S."/>
            <person name="Ara S."/>
            <person name="Begum Z."/>
            <person name="Srinivas T.N."/>
            <person name="Singh A."/>
            <person name="Kumar Pinnaka A."/>
        </authorList>
    </citation>
    <scope>NUCLEOTIDE SEQUENCE [LARGE SCALE GENOMIC DNA]</scope>
    <source>
        <strain evidence="4 5">AMV16</strain>
    </source>
</reference>
<dbReference type="STRING" id="1279009.ADICEAN_02814"/>
<dbReference type="GO" id="GO:0012505">
    <property type="term" value="C:endomembrane system"/>
    <property type="evidence" value="ECO:0007669"/>
    <property type="project" value="UniProtKB-SubCell"/>
</dbReference>
<dbReference type="PATRIC" id="fig|1279009.4.peg.2852"/>
<name>M7N050_9BACT</name>
<dbReference type="AlphaFoldDB" id="M7N050"/>
<dbReference type="InterPro" id="IPR036013">
    <property type="entry name" value="Band_7/SPFH_dom_sf"/>
</dbReference>
<dbReference type="OrthoDB" id="9815577at2"/>
<proteinExistence type="predicted"/>
<dbReference type="eggNOG" id="COG2268">
    <property type="taxonomic scope" value="Bacteria"/>
</dbReference>
<feature type="transmembrane region" description="Helical" evidence="3">
    <location>
        <begin position="39"/>
        <end position="61"/>
    </location>
</feature>
<evidence type="ECO:0000256" key="2">
    <source>
        <dbReference type="SAM" id="Coils"/>
    </source>
</evidence>
<evidence type="ECO:0000256" key="3">
    <source>
        <dbReference type="SAM" id="Phobius"/>
    </source>
</evidence>
<keyword evidence="2" id="KW-0175">Coiled coil</keyword>
<keyword evidence="3" id="KW-0472">Membrane</keyword>
<evidence type="ECO:0000256" key="1">
    <source>
        <dbReference type="ARBA" id="ARBA00004308"/>
    </source>
</evidence>
<feature type="transmembrane region" description="Helical" evidence="3">
    <location>
        <begin position="6"/>
        <end position="27"/>
    </location>
</feature>
<protein>
    <submittedName>
        <fullName evidence="4">Inner membrane protein yqiK</fullName>
    </submittedName>
</protein>
<accession>M7N050</accession>
<keyword evidence="3" id="KW-1133">Transmembrane helix</keyword>
<comment type="subcellular location">
    <subcellularLocation>
        <location evidence="1">Endomembrane system</location>
    </subcellularLocation>
</comment>
<keyword evidence="5" id="KW-1185">Reference proteome</keyword>
<sequence length="715" mass="79355">MESIAGNAVLMWGLITIGFLFAIAILIARLYRKAEQGQALVVTGMFGPKVSFSGTLVWPVIQRLEVMDITVKTIMINRTGKEGLICRDNMRADIKVTFFVRVNSNTEDVMQVAQSIGCSRASDHHQLELLFDAKFSEALKAVGKRFQFVDLYTNRQEFKDEILQVIGRDLNGYILDDCAIDYLEQTPLEFLNESNILDAEGIKKIIDLTARQKTEANFIEREKEKTLKKQDVEAKETVLQLERQQIESEEKQRREIAAVRARERAEAERIEAEERLKAEAARITTDEQLAIAEQNKERQVLVAQRSKEKTDAIELERVVQARELEANERERVVSLAQIEKEKALEIEKRNIQEVIRERVVVEKATVEEQERIKDTVAHAGAEREKHVALVNAAKEAEEKLVKEIKAAEAARQAAEHEAKKAIIDAEAERKAADMRADSIKIMAEAEARQAAALGLSEAQVMEAKALALAKQGKAEASVITDKADAEAKAIRATGDAQAEANTKLGQADATVIRAKAEAQETQGEMEARIMEQKFMAEAKGIAEKARAMSALDGPGKEHEEFKLRLEKDKQVELAGIDMQKELAEAQAMVLAEGLKKANIDIIGGESMFFQNIVGSMAKGKAIDGMIGQSSALQDVKNTFFSPDANGNVDFKSQLRQFLDKFGMTSEDVRNLSISALLLKMTQSAESDSQRTALQELNKLAGSIGMADKPVSTLNL</sequence>
<gene>
    <name evidence="4" type="primary">yqiK</name>
    <name evidence="4" type="ORF">ADICEAN_02814</name>
</gene>
<dbReference type="Gene3D" id="3.30.479.30">
    <property type="entry name" value="Band 7 domain"/>
    <property type="match status" value="1"/>
</dbReference>
<organism evidence="4 5">
    <name type="scientific">Cesiribacter andamanensis AMV16</name>
    <dbReference type="NCBI Taxonomy" id="1279009"/>
    <lineage>
        <taxon>Bacteria</taxon>
        <taxon>Pseudomonadati</taxon>
        <taxon>Bacteroidota</taxon>
        <taxon>Cytophagia</taxon>
        <taxon>Cytophagales</taxon>
        <taxon>Cesiribacteraceae</taxon>
        <taxon>Cesiribacter</taxon>
    </lineage>
</organism>
<dbReference type="RefSeq" id="WP_009196202.1">
    <property type="nucleotide sequence ID" value="NZ_AODQ01000075.1"/>
</dbReference>